<proteinExistence type="predicted"/>
<dbReference type="Proteomes" id="UP001600941">
    <property type="component" value="Unassembled WGS sequence"/>
</dbReference>
<evidence type="ECO:0000256" key="1">
    <source>
        <dbReference type="SAM" id="MobiDB-lite"/>
    </source>
</evidence>
<dbReference type="RefSeq" id="WP_033140392.1">
    <property type="nucleotide sequence ID" value="NZ_BAABZQ010000001.1"/>
</dbReference>
<keyword evidence="3" id="KW-1185">Reference proteome</keyword>
<evidence type="ECO:0000313" key="3">
    <source>
        <dbReference type="Proteomes" id="UP001600941"/>
    </source>
</evidence>
<dbReference type="PROSITE" id="PS51257">
    <property type="entry name" value="PROKAR_LIPOPROTEIN"/>
    <property type="match status" value="1"/>
</dbReference>
<feature type="region of interest" description="Disordered" evidence="1">
    <location>
        <begin position="31"/>
        <end position="61"/>
    </location>
</feature>
<sequence>MKKIKEKKRGGIFLYTLALCLVLLTGCSSIQRQSGGDKRTEPRGNVSSEVGNTSREDNEPAAREFEITGKVITADENTILFLQDGEENGGLADFGTSDVLFYDQEGTELEAKALRPGMRIALSAAADSTSVERYPLGITGVHKVRVLEQQNDVVGLYLDILKAVYGADTALNDKITIAALDLTKEENLSKQEKEALRYLFWSYLTNAQESLPDGGSGHIDVMLSTWEELTEEGLIDKENLDFPEGILITIKAGQIKNDSFRFDVEKWRSGLGAIGYDSCEGTFEDGAGTYRLGAAWIS</sequence>
<gene>
    <name evidence="2" type="ORF">K340107D12_34740</name>
</gene>
<organism evidence="2 3">
    <name type="scientific">Blautia parvula</name>
    <dbReference type="NCBI Taxonomy" id="2877527"/>
    <lineage>
        <taxon>Bacteria</taxon>
        <taxon>Bacillati</taxon>
        <taxon>Bacillota</taxon>
        <taxon>Clostridia</taxon>
        <taxon>Lachnospirales</taxon>
        <taxon>Lachnospiraceae</taxon>
        <taxon>Blautia</taxon>
    </lineage>
</organism>
<reference evidence="2 3" key="1">
    <citation type="submission" date="2024-04" db="EMBL/GenBank/DDBJ databases">
        <title>Defined microbial consortia suppress multidrug-resistant proinflammatory Enterobacteriaceae via ecological control.</title>
        <authorList>
            <person name="Furuichi M."/>
            <person name="Kawaguchi T."/>
            <person name="Pust M."/>
            <person name="Yasuma K."/>
            <person name="Plichta D."/>
            <person name="Hasegawa N."/>
            <person name="Ohya T."/>
            <person name="Bhattarai S."/>
            <person name="Sasajima S."/>
            <person name="Aoto Y."/>
            <person name="Tuganbaev T."/>
            <person name="Yaginuma M."/>
            <person name="Ueda M."/>
            <person name="Okahashi N."/>
            <person name="Amafuji K."/>
            <person name="Kiridooshi Y."/>
            <person name="Sugita K."/>
            <person name="Strazar M."/>
            <person name="Skelly A."/>
            <person name="Suda W."/>
            <person name="Hattori M."/>
            <person name="Nakamoto N."/>
            <person name="Caballero S."/>
            <person name="Norman J."/>
            <person name="Olle B."/>
            <person name="Tanoue T."/>
            <person name="Arita M."/>
            <person name="Bucci V."/>
            <person name="Atarashi K."/>
            <person name="Xavier R."/>
            <person name="Honda K."/>
        </authorList>
    </citation>
    <scope>NUCLEOTIDE SEQUENCE [LARGE SCALE GENOMIC DNA]</scope>
    <source>
        <strain evidence="3">k34-0107-D12</strain>
    </source>
</reference>
<protein>
    <submittedName>
        <fullName evidence="2">Uncharacterized protein</fullName>
    </submittedName>
</protein>
<name>A0ABQ0BVU2_9FIRM</name>
<dbReference type="EMBL" id="BAABZQ010000001">
    <property type="protein sequence ID" value="GAA6500658.1"/>
    <property type="molecule type" value="Genomic_DNA"/>
</dbReference>
<evidence type="ECO:0000313" key="2">
    <source>
        <dbReference type="EMBL" id="GAA6500658.1"/>
    </source>
</evidence>
<accession>A0ABQ0BVU2</accession>
<comment type="caution">
    <text evidence="2">The sequence shown here is derived from an EMBL/GenBank/DDBJ whole genome shotgun (WGS) entry which is preliminary data.</text>
</comment>